<feature type="region of interest" description="Disordered" evidence="1">
    <location>
        <begin position="1"/>
        <end position="34"/>
    </location>
</feature>
<evidence type="ECO:0000313" key="3">
    <source>
        <dbReference type="Proteomes" id="UP001187192"/>
    </source>
</evidence>
<sequence>MYGDPDRKRRTITSYNEKDHGDHHQVKNRFQDHGNIDHPEEYLALPFPKRQKLRKGVPLRSPMF</sequence>
<dbReference type="Proteomes" id="UP001187192">
    <property type="component" value="Unassembled WGS sequence"/>
</dbReference>
<gene>
    <name evidence="2" type="ORF">TIFTF001_007693</name>
</gene>
<name>A0AA88CZW7_FICCA</name>
<feature type="compositionally biased region" description="Basic and acidic residues" evidence="1">
    <location>
        <begin position="16"/>
        <end position="34"/>
    </location>
</feature>
<dbReference type="Gramene" id="FCD_00018708-RA">
    <property type="protein sequence ID" value="FCD_00018708-RA:cds"/>
    <property type="gene ID" value="FCD_00018708"/>
</dbReference>
<proteinExistence type="predicted"/>
<comment type="caution">
    <text evidence="2">The sequence shown here is derived from an EMBL/GenBank/DDBJ whole genome shotgun (WGS) entry which is preliminary data.</text>
</comment>
<evidence type="ECO:0000256" key="1">
    <source>
        <dbReference type="SAM" id="MobiDB-lite"/>
    </source>
</evidence>
<protein>
    <submittedName>
        <fullName evidence="2">Uncharacterized protein</fullName>
    </submittedName>
</protein>
<dbReference type="AlphaFoldDB" id="A0AA88CZW7"/>
<organism evidence="2 3">
    <name type="scientific">Ficus carica</name>
    <name type="common">Common fig</name>
    <dbReference type="NCBI Taxonomy" id="3494"/>
    <lineage>
        <taxon>Eukaryota</taxon>
        <taxon>Viridiplantae</taxon>
        <taxon>Streptophyta</taxon>
        <taxon>Embryophyta</taxon>
        <taxon>Tracheophyta</taxon>
        <taxon>Spermatophyta</taxon>
        <taxon>Magnoliopsida</taxon>
        <taxon>eudicotyledons</taxon>
        <taxon>Gunneridae</taxon>
        <taxon>Pentapetalae</taxon>
        <taxon>rosids</taxon>
        <taxon>fabids</taxon>
        <taxon>Rosales</taxon>
        <taxon>Moraceae</taxon>
        <taxon>Ficeae</taxon>
        <taxon>Ficus</taxon>
    </lineage>
</organism>
<reference evidence="2" key="1">
    <citation type="submission" date="2023-07" db="EMBL/GenBank/DDBJ databases">
        <title>draft genome sequence of fig (Ficus carica).</title>
        <authorList>
            <person name="Takahashi T."/>
            <person name="Nishimura K."/>
        </authorList>
    </citation>
    <scope>NUCLEOTIDE SEQUENCE</scope>
</reference>
<keyword evidence="3" id="KW-1185">Reference proteome</keyword>
<accession>A0AA88CZW7</accession>
<evidence type="ECO:0000313" key="2">
    <source>
        <dbReference type="EMBL" id="GMN38470.1"/>
    </source>
</evidence>
<dbReference type="EMBL" id="BTGU01000008">
    <property type="protein sequence ID" value="GMN38470.1"/>
    <property type="molecule type" value="Genomic_DNA"/>
</dbReference>